<feature type="repeat" description="PPR" evidence="2">
    <location>
        <begin position="310"/>
        <end position="344"/>
    </location>
</feature>
<evidence type="ECO:0000256" key="1">
    <source>
        <dbReference type="ARBA" id="ARBA00022737"/>
    </source>
</evidence>
<evidence type="ECO:0000256" key="2">
    <source>
        <dbReference type="PROSITE-ProRule" id="PRU00708"/>
    </source>
</evidence>
<reference evidence="3 4" key="1">
    <citation type="journal article" date="2020" name="IScience">
        <title>Genome Sequencing of the Endangered Kingdonia uniflora (Circaeasteraceae, Ranunculales) Reveals Potential Mechanisms of Evolutionary Specialization.</title>
        <authorList>
            <person name="Sun Y."/>
            <person name="Deng T."/>
            <person name="Zhang A."/>
            <person name="Moore M.J."/>
            <person name="Landis J.B."/>
            <person name="Lin N."/>
            <person name="Zhang H."/>
            <person name="Zhang X."/>
            <person name="Huang J."/>
            <person name="Zhang X."/>
            <person name="Sun H."/>
            <person name="Wang H."/>
        </authorList>
    </citation>
    <scope>NUCLEOTIDE SEQUENCE [LARGE SCALE GENOMIC DNA]</scope>
    <source>
        <strain evidence="3">TB1705</strain>
        <tissue evidence="3">Leaf</tissue>
    </source>
</reference>
<dbReference type="Proteomes" id="UP000541444">
    <property type="component" value="Unassembled WGS sequence"/>
</dbReference>
<proteinExistence type="predicted"/>
<protein>
    <recommendedName>
        <fullName evidence="5">Pentatricopeptide repeat-containing protein</fullName>
    </recommendedName>
</protein>
<gene>
    <name evidence="3" type="ORF">GIB67_022712</name>
</gene>
<dbReference type="EMBL" id="JACGCM010000155">
    <property type="protein sequence ID" value="KAF6175710.1"/>
    <property type="molecule type" value="Genomic_DNA"/>
</dbReference>
<dbReference type="PANTHER" id="PTHR47926:SF452">
    <property type="entry name" value="PENTATRICOPEPTIDE REPEAT-CONTAINING PROTEIN"/>
    <property type="match status" value="1"/>
</dbReference>
<evidence type="ECO:0000313" key="4">
    <source>
        <dbReference type="Proteomes" id="UP000541444"/>
    </source>
</evidence>
<dbReference type="Pfam" id="PF20431">
    <property type="entry name" value="E_motif"/>
    <property type="match status" value="1"/>
</dbReference>
<dbReference type="InterPro" id="IPR046960">
    <property type="entry name" value="PPR_At4g14850-like_plant"/>
</dbReference>
<dbReference type="Gene3D" id="1.25.40.10">
    <property type="entry name" value="Tetratricopeptide repeat domain"/>
    <property type="match status" value="5"/>
</dbReference>
<sequence>MPNKNLVSWSAIISGSYQSGDHYLALNLFSQIQLEPNEYIYATVISACAALSALPQGKQFHARSLKSGYESVSFVANSLISMYMNFNMVNDALLIFSTEPKINSVVSYNAMIMGFKENLQPLRGLEVFKVMNRRGVLPDQFTFVGVFGICSEMEDLWRGIELHCTTIKLGLDTMAFVGNVVLTMYSKCNSVKEAVKVFVSIEEKDMVSWNTIITACCHCGDYAMGLKFFGQMFFQDKGLGVKFDNFTLASALAACAGSASIRHGGQIHAHIIRTRLGFDSGVGNALVNMYAKCGSIGYASSIFDCMVNRNLVSWNTILAAFGNHGYGTRAIKIFEQMRQCNVKPDSVTFIGLLAACNHAGLVDEGRSYFNAMKEIFRIAPEIEHFSCLIDLLGRAGRLEEAKEYLQKFPFGTDLVVLGSLLSACRLHGDVVVGEWVGCRLLELQPDTSSPFVLLSNLYASDEQWSSVAEARKRLKGSGVKKEPGHSLIEVKGNVEKFTVGDFSHPRMKEMKDILRSFSWKESELSFQM</sequence>
<organism evidence="3 4">
    <name type="scientific">Kingdonia uniflora</name>
    <dbReference type="NCBI Taxonomy" id="39325"/>
    <lineage>
        <taxon>Eukaryota</taxon>
        <taxon>Viridiplantae</taxon>
        <taxon>Streptophyta</taxon>
        <taxon>Embryophyta</taxon>
        <taxon>Tracheophyta</taxon>
        <taxon>Spermatophyta</taxon>
        <taxon>Magnoliopsida</taxon>
        <taxon>Ranunculales</taxon>
        <taxon>Circaeasteraceae</taxon>
        <taxon>Kingdonia</taxon>
    </lineage>
</organism>
<evidence type="ECO:0008006" key="5">
    <source>
        <dbReference type="Google" id="ProtNLM"/>
    </source>
</evidence>
<evidence type="ECO:0000313" key="3">
    <source>
        <dbReference type="EMBL" id="KAF6175710.1"/>
    </source>
</evidence>
<keyword evidence="4" id="KW-1185">Reference proteome</keyword>
<dbReference type="NCBIfam" id="TIGR00756">
    <property type="entry name" value="PPR"/>
    <property type="match status" value="2"/>
</dbReference>
<name>A0A7J7P8P6_9MAGN</name>
<dbReference type="FunFam" id="1.25.40.10:FF:000090">
    <property type="entry name" value="Pentatricopeptide repeat-containing protein, chloroplastic"/>
    <property type="match status" value="1"/>
</dbReference>
<dbReference type="AlphaFoldDB" id="A0A7J7P8P6"/>
<comment type="caution">
    <text evidence="3">The sequence shown here is derived from an EMBL/GenBank/DDBJ whole genome shotgun (WGS) entry which is preliminary data.</text>
</comment>
<dbReference type="InterPro" id="IPR011990">
    <property type="entry name" value="TPR-like_helical_dom_sf"/>
</dbReference>
<dbReference type="PROSITE" id="PS51375">
    <property type="entry name" value="PPR"/>
    <property type="match status" value="3"/>
</dbReference>
<dbReference type="OrthoDB" id="185373at2759"/>
<dbReference type="GO" id="GO:0009451">
    <property type="term" value="P:RNA modification"/>
    <property type="evidence" value="ECO:0007669"/>
    <property type="project" value="InterPro"/>
</dbReference>
<dbReference type="InterPro" id="IPR002885">
    <property type="entry name" value="PPR_rpt"/>
</dbReference>
<dbReference type="GO" id="GO:0003723">
    <property type="term" value="F:RNA binding"/>
    <property type="evidence" value="ECO:0007669"/>
    <property type="project" value="InterPro"/>
</dbReference>
<accession>A0A7J7P8P6</accession>
<dbReference type="Pfam" id="PF13041">
    <property type="entry name" value="PPR_2"/>
    <property type="match status" value="2"/>
</dbReference>
<dbReference type="FunFam" id="1.25.40.10:FF:000351">
    <property type="entry name" value="Pentatricopeptide repeat-containing protein"/>
    <property type="match status" value="1"/>
</dbReference>
<keyword evidence="1" id="KW-0677">Repeat</keyword>
<dbReference type="InterPro" id="IPR046848">
    <property type="entry name" value="E_motif"/>
</dbReference>
<dbReference type="Pfam" id="PF01535">
    <property type="entry name" value="PPR"/>
    <property type="match status" value="4"/>
</dbReference>
<feature type="repeat" description="PPR" evidence="2">
    <location>
        <begin position="104"/>
        <end position="138"/>
    </location>
</feature>
<feature type="repeat" description="PPR" evidence="2">
    <location>
        <begin position="205"/>
        <end position="239"/>
    </location>
</feature>
<dbReference type="PANTHER" id="PTHR47926">
    <property type="entry name" value="PENTATRICOPEPTIDE REPEAT-CONTAINING PROTEIN"/>
    <property type="match status" value="1"/>
</dbReference>